<dbReference type="Proteomes" id="UP000626109">
    <property type="component" value="Unassembled WGS sequence"/>
</dbReference>
<dbReference type="Pfam" id="PF00076">
    <property type="entry name" value="RRM_1"/>
    <property type="match status" value="4"/>
</dbReference>
<dbReference type="PANTHER" id="PTHR48025:SF1">
    <property type="entry name" value="RRM DOMAIN-CONTAINING PROTEIN"/>
    <property type="match status" value="1"/>
</dbReference>
<feature type="domain" description="RRM" evidence="4">
    <location>
        <begin position="675"/>
        <end position="752"/>
    </location>
</feature>
<comment type="caution">
    <text evidence="5">The sequence shown here is derived from an EMBL/GenBank/DDBJ whole genome shotgun (WGS) entry which is preliminary data.</text>
</comment>
<feature type="region of interest" description="Disordered" evidence="3">
    <location>
        <begin position="151"/>
        <end position="193"/>
    </location>
</feature>
<dbReference type="CDD" id="cd00590">
    <property type="entry name" value="RRM_SF"/>
    <property type="match status" value="4"/>
</dbReference>
<dbReference type="InterPro" id="IPR000504">
    <property type="entry name" value="RRM_dom"/>
</dbReference>
<dbReference type="PROSITE" id="PS50102">
    <property type="entry name" value="RRM"/>
    <property type="match status" value="4"/>
</dbReference>
<dbReference type="SUPFAM" id="SSF54928">
    <property type="entry name" value="RNA-binding domain, RBD"/>
    <property type="match status" value="3"/>
</dbReference>
<feature type="compositionally biased region" description="Polar residues" evidence="3">
    <location>
        <begin position="464"/>
        <end position="474"/>
    </location>
</feature>
<feature type="compositionally biased region" description="Gly residues" evidence="3">
    <location>
        <begin position="656"/>
        <end position="667"/>
    </location>
</feature>
<feature type="domain" description="RRM" evidence="4">
    <location>
        <begin position="493"/>
        <end position="572"/>
    </location>
</feature>
<feature type="region of interest" description="Disordered" evidence="3">
    <location>
        <begin position="568"/>
        <end position="668"/>
    </location>
</feature>
<evidence type="ECO:0000256" key="1">
    <source>
        <dbReference type="ARBA" id="ARBA00022884"/>
    </source>
</evidence>
<accession>A0A813LKN4</accession>
<dbReference type="InterPro" id="IPR012677">
    <property type="entry name" value="Nucleotide-bd_a/b_plait_sf"/>
</dbReference>
<dbReference type="InterPro" id="IPR050502">
    <property type="entry name" value="Euk_RNA-bind_prot"/>
</dbReference>
<organism evidence="5 6">
    <name type="scientific">Polarella glacialis</name>
    <name type="common">Dinoflagellate</name>
    <dbReference type="NCBI Taxonomy" id="89957"/>
    <lineage>
        <taxon>Eukaryota</taxon>
        <taxon>Sar</taxon>
        <taxon>Alveolata</taxon>
        <taxon>Dinophyceae</taxon>
        <taxon>Suessiales</taxon>
        <taxon>Suessiaceae</taxon>
        <taxon>Polarella</taxon>
    </lineage>
</organism>
<gene>
    <name evidence="5" type="ORF">PGLA2088_LOCUS48331</name>
</gene>
<evidence type="ECO:0000256" key="3">
    <source>
        <dbReference type="SAM" id="MobiDB-lite"/>
    </source>
</evidence>
<dbReference type="EMBL" id="CAJNNW010036667">
    <property type="protein sequence ID" value="CAE8736477.1"/>
    <property type="molecule type" value="Genomic_DNA"/>
</dbReference>
<dbReference type="CDD" id="cd22961">
    <property type="entry name" value="DD_TEX55-like"/>
    <property type="match status" value="1"/>
</dbReference>
<dbReference type="InterPro" id="IPR035979">
    <property type="entry name" value="RBD_domain_sf"/>
</dbReference>
<evidence type="ECO:0000313" key="6">
    <source>
        <dbReference type="Proteomes" id="UP000626109"/>
    </source>
</evidence>
<dbReference type="PANTHER" id="PTHR48025">
    <property type="entry name" value="OS02G0815200 PROTEIN"/>
    <property type="match status" value="1"/>
</dbReference>
<reference evidence="5" key="1">
    <citation type="submission" date="2021-02" db="EMBL/GenBank/DDBJ databases">
        <authorList>
            <person name="Dougan E. K."/>
            <person name="Rhodes N."/>
            <person name="Thang M."/>
            <person name="Chan C."/>
        </authorList>
    </citation>
    <scope>NUCLEOTIDE SEQUENCE</scope>
</reference>
<feature type="compositionally biased region" description="Basic and acidic residues" evidence="3">
    <location>
        <begin position="636"/>
        <end position="652"/>
    </location>
</feature>
<keyword evidence="1 2" id="KW-0694">RNA-binding</keyword>
<evidence type="ECO:0000256" key="2">
    <source>
        <dbReference type="PROSITE-ProRule" id="PRU00176"/>
    </source>
</evidence>
<feature type="domain" description="RRM" evidence="4">
    <location>
        <begin position="925"/>
        <end position="1002"/>
    </location>
</feature>
<dbReference type="Gene3D" id="3.30.70.330">
    <property type="match status" value="4"/>
</dbReference>
<name>A0A813LKN4_POLGL</name>
<dbReference type="GO" id="GO:0003729">
    <property type="term" value="F:mRNA binding"/>
    <property type="evidence" value="ECO:0007669"/>
    <property type="project" value="TreeGrafter"/>
</dbReference>
<evidence type="ECO:0000313" key="5">
    <source>
        <dbReference type="EMBL" id="CAE8736477.1"/>
    </source>
</evidence>
<evidence type="ECO:0000259" key="4">
    <source>
        <dbReference type="PROSITE" id="PS50102"/>
    </source>
</evidence>
<protein>
    <recommendedName>
        <fullName evidence="4">RRM domain-containing protein</fullName>
    </recommendedName>
</protein>
<feature type="region of interest" description="Disordered" evidence="3">
    <location>
        <begin position="464"/>
        <end position="491"/>
    </location>
</feature>
<sequence length="1009" mass="110472">MEFTVIDATNLPIKPVLAVHTGSVRRQVKLEVNLPFVVPHPGSKSSTVEVSLFQQLASQLLPEDGKAETTCSIPVRRPDGTASQVKLCVRRSDPASANGTNGVQEDCLGVTKDYLDHHHLQQRVQGLIQDVLRDQPLDPYRYMMEALRKVQAERAPPPEQKDAEAEPLVPKPPAKPKPTGSRPAPGRNINPSYKVAVEPPPNKEGWSASKHAVRLILESPRLQKVAADSRRSLSHRSASIGLASEILERAKETCVIQEFGRRPSCTWIILATAQTQGGYLKIWFTPEVKEPNAASAIERCLSERCKANKIQTLPQPKLQDSGIKGLAVPKYVCWECPEQKTGSEDGRCIKLFMYECSDYRMAHFEELRPTDIAYSSASSSRIVQVTVESVFLKGGTCTCGNGVAAASVRTAIYECIADFNTGMSRPQGLQQFAQVINMTAAANCANPNVTVRILYDDCRDEGSSLQATDPSSKGKNWLRAPTPSAPSRESSSTWVHFTGASSDITEDVFRRLFSKVGVVKDIQLRRSQDGSSRGMGRVEFSTVEATRAVNELNRRNRVNGSTITVRCTIEQEHGDGRGGGSTSSWDTAIGSERGKGDSSKGGKHGKSGKGGKESGDDYQDASRSFKGAVGSGTAGKDVKGGKEGKEGREGKNSKGGKAGNGGSGGQGDWETNYGRSLFFAGVPWEMSQEKVQQKFQDYGNVTQFWLFLTGGGRSRGMGVVEFSTVKEARYVIEQMNGFRIGDREMKVEEDNIGWFYNEQPSNRKAKDVIADDGWWEGTTDRSWEGWTGGSSKGRKVGGGTGDIEFWGSSKVFFTGVPSSYAPAVVSSYFEEWGEVKGLNLFRHPDGKSRGMGVVKFATPEEAYEVLKYGVQIEGYDIFLQEANPSLAEQQQQSQSGAYGSSRRKPYAADWAESYGATSLDVDPDRSIFFANVPFETTEAYLRRRFEQAGPIKNFTLFITKDGKSRGMGTVEYETMGAANRAYNQMHESLVSGRNMVVDEFRPAPGPSSY</sequence>
<dbReference type="SMART" id="SM00360">
    <property type="entry name" value="RRM"/>
    <property type="match status" value="4"/>
</dbReference>
<feature type="domain" description="RRM" evidence="4">
    <location>
        <begin position="809"/>
        <end position="884"/>
    </location>
</feature>
<proteinExistence type="predicted"/>
<dbReference type="AlphaFoldDB" id="A0A813LKN4"/>